<dbReference type="CDD" id="cd04301">
    <property type="entry name" value="NAT_SF"/>
    <property type="match status" value="1"/>
</dbReference>
<name>A0ABS2UC99_9LEPT</name>
<organism evidence="2 3">
    <name type="scientific">Leptospira ainlahdjerensis</name>
    <dbReference type="NCBI Taxonomy" id="2810033"/>
    <lineage>
        <taxon>Bacteria</taxon>
        <taxon>Pseudomonadati</taxon>
        <taxon>Spirochaetota</taxon>
        <taxon>Spirochaetia</taxon>
        <taxon>Leptospirales</taxon>
        <taxon>Leptospiraceae</taxon>
        <taxon>Leptospira</taxon>
    </lineage>
</organism>
<dbReference type="PROSITE" id="PS51186">
    <property type="entry name" value="GNAT"/>
    <property type="match status" value="1"/>
</dbReference>
<proteinExistence type="predicted"/>
<evidence type="ECO:0000313" key="3">
    <source>
        <dbReference type="Proteomes" id="UP000724686"/>
    </source>
</evidence>
<feature type="domain" description="N-acetyltransferase" evidence="1">
    <location>
        <begin position="1"/>
        <end position="136"/>
    </location>
</feature>
<gene>
    <name evidence="2" type="ORF">JWG45_09635</name>
</gene>
<dbReference type="Gene3D" id="3.40.630.30">
    <property type="match status" value="1"/>
</dbReference>
<dbReference type="Proteomes" id="UP000724686">
    <property type="component" value="Unassembled WGS sequence"/>
</dbReference>
<dbReference type="Pfam" id="PF00583">
    <property type="entry name" value="Acetyltransf_1"/>
    <property type="match status" value="1"/>
</dbReference>
<keyword evidence="3" id="KW-1185">Reference proteome</keyword>
<dbReference type="InterPro" id="IPR016181">
    <property type="entry name" value="Acyl_CoA_acyltransferase"/>
</dbReference>
<accession>A0ABS2UC99</accession>
<dbReference type="NCBIfam" id="NF040501">
    <property type="entry name" value="resist_ArsN2"/>
    <property type="match status" value="1"/>
</dbReference>
<dbReference type="InterPro" id="IPR000182">
    <property type="entry name" value="GNAT_dom"/>
</dbReference>
<dbReference type="SUPFAM" id="SSF55729">
    <property type="entry name" value="Acyl-CoA N-acyltransferases (Nat)"/>
    <property type="match status" value="1"/>
</dbReference>
<protein>
    <submittedName>
        <fullName evidence="2">GNAT family N-acetyltransferase</fullName>
    </submittedName>
</protein>
<comment type="caution">
    <text evidence="2">The sequence shown here is derived from an EMBL/GenBank/DDBJ whole genome shotgun (WGS) entry which is preliminary data.</text>
</comment>
<reference evidence="2 3" key="1">
    <citation type="submission" date="2021-02" db="EMBL/GenBank/DDBJ databases">
        <title>Leptospira ainlahdjerensis sp. nov., Leptospira ainazelensis sp. nov., Leptospira abararensis sp. nov. and Leptospira chreensis sp. nov., four new species isolated from water sources in Algeria.</title>
        <authorList>
            <person name="Amara Korba A."/>
            <person name="Kainiu M."/>
            <person name="Vincent A.T."/>
            <person name="Mariet J.-F."/>
            <person name="Veyrier F.J."/>
            <person name="Goarant C."/>
            <person name="Picardeau M."/>
        </authorList>
    </citation>
    <scope>NUCLEOTIDE SEQUENCE [LARGE SCALE GENOMIC DNA]</scope>
    <source>
        <strain evidence="2 3">201903070</strain>
    </source>
</reference>
<evidence type="ECO:0000313" key="2">
    <source>
        <dbReference type="EMBL" id="MBM9577414.1"/>
    </source>
</evidence>
<dbReference type="EMBL" id="JAFFPU010000034">
    <property type="protein sequence ID" value="MBM9577414.1"/>
    <property type="molecule type" value="Genomic_DNA"/>
</dbReference>
<sequence>MSSLDFFFHPSFENVLTLLLDQGLPVEDLKNQDLDQFIGYGNESELRAVIGLELHGKFALLRSLAVGDGFQKNGLGTELVQKIEEQGRRLAVETLFLLTTTAKEFFLKLGYHEMERDSLPEEIKRTEEFVSLCPASSSILKKDL</sequence>
<dbReference type="RefSeq" id="WP_205279552.1">
    <property type="nucleotide sequence ID" value="NZ_JAFFPU010000034.1"/>
</dbReference>
<evidence type="ECO:0000259" key="1">
    <source>
        <dbReference type="PROSITE" id="PS51186"/>
    </source>
</evidence>